<organism evidence="2 3">
    <name type="scientific">Trichomalopsis sarcophagae</name>
    <dbReference type="NCBI Taxonomy" id="543379"/>
    <lineage>
        <taxon>Eukaryota</taxon>
        <taxon>Metazoa</taxon>
        <taxon>Ecdysozoa</taxon>
        <taxon>Arthropoda</taxon>
        <taxon>Hexapoda</taxon>
        <taxon>Insecta</taxon>
        <taxon>Pterygota</taxon>
        <taxon>Neoptera</taxon>
        <taxon>Endopterygota</taxon>
        <taxon>Hymenoptera</taxon>
        <taxon>Apocrita</taxon>
        <taxon>Proctotrupomorpha</taxon>
        <taxon>Chalcidoidea</taxon>
        <taxon>Pteromalidae</taxon>
        <taxon>Pteromalinae</taxon>
        <taxon>Trichomalopsis</taxon>
    </lineage>
</organism>
<name>A0A232EHK9_9HYME</name>
<keyword evidence="1" id="KW-1133">Transmembrane helix</keyword>
<dbReference type="AlphaFoldDB" id="A0A232EHK9"/>
<feature type="transmembrane region" description="Helical" evidence="1">
    <location>
        <begin position="26"/>
        <end position="44"/>
    </location>
</feature>
<keyword evidence="3" id="KW-1185">Reference proteome</keyword>
<keyword evidence="1" id="KW-0472">Membrane</keyword>
<dbReference type="EMBL" id="NNAY01004467">
    <property type="protein sequence ID" value="OXU17857.1"/>
    <property type="molecule type" value="Genomic_DNA"/>
</dbReference>
<comment type="caution">
    <text evidence="2">The sequence shown here is derived from an EMBL/GenBank/DDBJ whole genome shotgun (WGS) entry which is preliminary data.</text>
</comment>
<evidence type="ECO:0000313" key="3">
    <source>
        <dbReference type="Proteomes" id="UP000215335"/>
    </source>
</evidence>
<dbReference type="Proteomes" id="UP000215335">
    <property type="component" value="Unassembled WGS sequence"/>
</dbReference>
<evidence type="ECO:0000256" key="1">
    <source>
        <dbReference type="SAM" id="Phobius"/>
    </source>
</evidence>
<protein>
    <submittedName>
        <fullName evidence="2">Uncharacterized protein</fullName>
    </submittedName>
</protein>
<proteinExistence type="predicted"/>
<reference evidence="2 3" key="1">
    <citation type="journal article" date="2017" name="Curr. Biol.">
        <title>The Evolution of Venom by Co-option of Single-Copy Genes.</title>
        <authorList>
            <person name="Martinson E.O."/>
            <person name="Mrinalini"/>
            <person name="Kelkar Y.D."/>
            <person name="Chang C.H."/>
            <person name="Werren J.H."/>
        </authorList>
    </citation>
    <scope>NUCLEOTIDE SEQUENCE [LARGE SCALE GENOMIC DNA]</scope>
    <source>
        <strain evidence="2 3">Alberta</strain>
        <tissue evidence="2">Whole body</tissue>
    </source>
</reference>
<accession>A0A232EHK9</accession>
<keyword evidence="1" id="KW-0812">Transmembrane</keyword>
<evidence type="ECO:0000313" key="2">
    <source>
        <dbReference type="EMBL" id="OXU17857.1"/>
    </source>
</evidence>
<gene>
    <name evidence="2" type="ORF">TSAR_010456</name>
</gene>
<sequence length="46" mass="5307">EKKAWTVHISCKLQPKPKARVANTSYRLFNFPLVACILFFFTPVPV</sequence>
<feature type="non-terminal residue" evidence="2">
    <location>
        <position position="1"/>
    </location>
</feature>